<reference evidence="5 6" key="1">
    <citation type="submission" date="2019-12" db="EMBL/GenBank/DDBJ databases">
        <title>Comparative genomics gives insights into the taxonomy of the Azoarcus-Aromatoleum group and reveals separate origins of nif in the plant-associated Azoarcus and non-plant-associated Aromatoleum sub-groups.</title>
        <authorList>
            <person name="Lafos M."/>
            <person name="Maluk M."/>
            <person name="Batista M."/>
            <person name="Junghare M."/>
            <person name="Carmona M."/>
            <person name="Faoro H."/>
            <person name="Cruz L.M."/>
            <person name="Battistoni F."/>
            <person name="De Souza E."/>
            <person name="Pedrosa F."/>
            <person name="Chen W.-M."/>
            <person name="Poole P.S."/>
            <person name="Dixon R.A."/>
            <person name="James E.K."/>
        </authorList>
    </citation>
    <scope>NUCLEOTIDE SEQUENCE [LARGE SCALE GENOMIC DNA]</scope>
    <source>
        <strain evidence="5 6">ToN1</strain>
    </source>
</reference>
<dbReference type="Proteomes" id="UP000652074">
    <property type="component" value="Unassembled WGS sequence"/>
</dbReference>
<evidence type="ECO:0000256" key="2">
    <source>
        <dbReference type="ARBA" id="ARBA00029447"/>
    </source>
</evidence>
<gene>
    <name evidence="5" type="ORF">GPA26_23400</name>
</gene>
<evidence type="ECO:0000259" key="4">
    <source>
        <dbReference type="PROSITE" id="PS50111"/>
    </source>
</evidence>
<keyword evidence="6" id="KW-1185">Reference proteome</keyword>
<accession>A0ABX1MUH7</accession>
<evidence type="ECO:0000256" key="3">
    <source>
        <dbReference type="PROSITE-ProRule" id="PRU00284"/>
    </source>
</evidence>
<dbReference type="InterPro" id="IPR004090">
    <property type="entry name" value="Chemotax_Me-accpt_rcpt"/>
</dbReference>
<dbReference type="PROSITE" id="PS50111">
    <property type="entry name" value="CHEMOTAXIS_TRANSDUC_2"/>
    <property type="match status" value="1"/>
</dbReference>
<feature type="domain" description="Methyl-accepting transducer" evidence="4">
    <location>
        <begin position="21"/>
        <end position="153"/>
    </location>
</feature>
<dbReference type="PANTHER" id="PTHR32089">
    <property type="entry name" value="METHYL-ACCEPTING CHEMOTAXIS PROTEIN MCPB"/>
    <property type="match status" value="1"/>
</dbReference>
<evidence type="ECO:0000313" key="6">
    <source>
        <dbReference type="Proteomes" id="UP000652074"/>
    </source>
</evidence>
<keyword evidence="1 3" id="KW-0807">Transducer</keyword>
<dbReference type="PANTHER" id="PTHR32089:SF112">
    <property type="entry name" value="LYSOZYME-LIKE PROTEIN-RELATED"/>
    <property type="match status" value="1"/>
</dbReference>
<sequence>MRQIETLRIRLKAMFCDVMLAAEQVKERAEGLAADLRTTHDNAAQQAGQVMDAAAATEEMSTGAAEISSGTDESTRAVERVREYAEDGQQAVCQNIGMARHLVDAVGDSERKLQRASQSVHEISSVASLFAEIAEQTNLLALNAAIKAARAGE</sequence>
<dbReference type="Gene3D" id="1.10.287.950">
    <property type="entry name" value="Methyl-accepting chemotaxis protein"/>
    <property type="match status" value="1"/>
</dbReference>
<dbReference type="SUPFAM" id="SSF58104">
    <property type="entry name" value="Methyl-accepting chemotaxis protein (MCP) signaling domain"/>
    <property type="match status" value="1"/>
</dbReference>
<name>A0ABX1MUH7_9RHOO</name>
<organism evidence="5 6">
    <name type="scientific">Aromatoleum petrolei</name>
    <dbReference type="NCBI Taxonomy" id="76116"/>
    <lineage>
        <taxon>Bacteria</taxon>
        <taxon>Pseudomonadati</taxon>
        <taxon>Pseudomonadota</taxon>
        <taxon>Betaproteobacteria</taxon>
        <taxon>Rhodocyclales</taxon>
        <taxon>Rhodocyclaceae</taxon>
        <taxon>Aromatoleum</taxon>
    </lineage>
</organism>
<comment type="similarity">
    <text evidence="2">Belongs to the methyl-accepting chemotaxis (MCP) protein family.</text>
</comment>
<dbReference type="PRINTS" id="PR00260">
    <property type="entry name" value="CHEMTRNSDUCR"/>
</dbReference>
<dbReference type="InterPro" id="IPR004089">
    <property type="entry name" value="MCPsignal_dom"/>
</dbReference>
<evidence type="ECO:0000256" key="1">
    <source>
        <dbReference type="ARBA" id="ARBA00023224"/>
    </source>
</evidence>
<dbReference type="Pfam" id="PF00015">
    <property type="entry name" value="MCPsignal"/>
    <property type="match status" value="1"/>
</dbReference>
<protein>
    <recommendedName>
        <fullName evidence="4">Methyl-accepting transducer domain-containing protein</fullName>
    </recommendedName>
</protein>
<comment type="caution">
    <text evidence="5">The sequence shown here is derived from an EMBL/GenBank/DDBJ whole genome shotgun (WGS) entry which is preliminary data.</text>
</comment>
<dbReference type="EMBL" id="WTVR01000082">
    <property type="protein sequence ID" value="NMF91413.1"/>
    <property type="molecule type" value="Genomic_DNA"/>
</dbReference>
<evidence type="ECO:0000313" key="5">
    <source>
        <dbReference type="EMBL" id="NMF91413.1"/>
    </source>
</evidence>
<proteinExistence type="inferred from homology"/>